<proteinExistence type="predicted"/>
<gene>
    <name evidence="1" type="ORF">L2A60_09825</name>
</gene>
<evidence type="ECO:0000313" key="1">
    <source>
        <dbReference type="EMBL" id="MCF3946976.1"/>
    </source>
</evidence>
<keyword evidence="2" id="KW-1185">Reference proteome</keyword>
<organism evidence="1 2">
    <name type="scientific">Acidiphilium iwatense</name>
    <dbReference type="NCBI Taxonomy" id="768198"/>
    <lineage>
        <taxon>Bacteria</taxon>
        <taxon>Pseudomonadati</taxon>
        <taxon>Pseudomonadota</taxon>
        <taxon>Alphaproteobacteria</taxon>
        <taxon>Acetobacterales</taxon>
        <taxon>Acidocellaceae</taxon>
        <taxon>Acidiphilium</taxon>
    </lineage>
</organism>
<comment type="caution">
    <text evidence="1">The sequence shown here is derived from an EMBL/GenBank/DDBJ whole genome shotgun (WGS) entry which is preliminary data.</text>
</comment>
<accession>A0ABS9DZ71</accession>
<evidence type="ECO:0008006" key="3">
    <source>
        <dbReference type="Google" id="ProtNLM"/>
    </source>
</evidence>
<dbReference type="Proteomes" id="UP001521209">
    <property type="component" value="Unassembled WGS sequence"/>
</dbReference>
<dbReference type="EMBL" id="JAKGBZ010000016">
    <property type="protein sequence ID" value="MCF3946976.1"/>
    <property type="molecule type" value="Genomic_DNA"/>
</dbReference>
<evidence type="ECO:0000313" key="2">
    <source>
        <dbReference type="Proteomes" id="UP001521209"/>
    </source>
</evidence>
<dbReference type="RefSeq" id="WP_235704210.1">
    <property type="nucleotide sequence ID" value="NZ_JAKGBZ010000016.1"/>
</dbReference>
<name>A0ABS9DZ71_9PROT</name>
<protein>
    <recommendedName>
        <fullName evidence="3">Transcriptional regulator</fullName>
    </recommendedName>
</protein>
<sequence>MSASRYSGKRRRTFCKPCLDWSERRPHLAGVVGAALATRAFDLGWVERIKDSRSITITQAGRRGFSEAFGVTLA</sequence>
<reference evidence="1 2" key="1">
    <citation type="submission" date="2022-01" db="EMBL/GenBank/DDBJ databases">
        <authorList>
            <person name="Won M."/>
            <person name="Kim S.-J."/>
            <person name="Kwon S.-W."/>
        </authorList>
    </citation>
    <scope>NUCLEOTIDE SEQUENCE [LARGE SCALE GENOMIC DNA]</scope>
    <source>
        <strain evidence="1 2">KCTC 23505</strain>
    </source>
</reference>